<dbReference type="GO" id="GO:0005886">
    <property type="term" value="C:plasma membrane"/>
    <property type="evidence" value="ECO:0007669"/>
    <property type="project" value="UniProtKB-SubCell"/>
</dbReference>
<gene>
    <name evidence="9" type="ORF">FDO65_03090</name>
</gene>
<evidence type="ECO:0000256" key="2">
    <source>
        <dbReference type="ARBA" id="ARBA00010792"/>
    </source>
</evidence>
<organism evidence="9 10">
    <name type="scientific">Nakamurella flava</name>
    <dbReference type="NCBI Taxonomy" id="2576308"/>
    <lineage>
        <taxon>Bacteria</taxon>
        <taxon>Bacillati</taxon>
        <taxon>Actinomycetota</taxon>
        <taxon>Actinomycetes</taxon>
        <taxon>Nakamurellales</taxon>
        <taxon>Nakamurellaceae</taxon>
        <taxon>Nakamurella</taxon>
    </lineage>
</organism>
<keyword evidence="10" id="KW-1185">Reference proteome</keyword>
<evidence type="ECO:0000256" key="7">
    <source>
        <dbReference type="SAM" id="Phobius"/>
    </source>
</evidence>
<dbReference type="AlphaFoldDB" id="A0A4U6QN23"/>
<comment type="caution">
    <text evidence="9">The sequence shown here is derived from an EMBL/GenBank/DDBJ whole genome shotgun (WGS) entry which is preliminary data.</text>
</comment>
<feature type="domain" description="VTT" evidence="8">
    <location>
        <begin position="22"/>
        <end position="149"/>
    </location>
</feature>
<dbReference type="PANTHER" id="PTHR42709:SF6">
    <property type="entry name" value="UNDECAPRENYL PHOSPHATE TRANSPORTER A"/>
    <property type="match status" value="1"/>
</dbReference>
<comment type="similarity">
    <text evidence="2">Belongs to the DedA family.</text>
</comment>
<proteinExistence type="inferred from homology"/>
<name>A0A4U6QN23_9ACTN</name>
<feature type="transmembrane region" description="Helical" evidence="7">
    <location>
        <begin position="39"/>
        <end position="63"/>
    </location>
</feature>
<sequence length="196" mass="21127">METLGILGAALLIFAENLFPPLPSEVILPLAGFTASLGTFSLLWVIVGTTVGSVLGAVLLYWLGRTIGADRLRSMADRLPLMHGGDIDRAIDFFARHGGKAVFFGRMVPLFRSLISIPAGVQRMPLPKFLLLSTAGSLIWNTVFVLAGYLLGQNWALVEQSAGVLQWVVIAAVVIAVTVFVARRVRAQRARTADGR</sequence>
<evidence type="ECO:0000313" key="10">
    <source>
        <dbReference type="Proteomes" id="UP000306985"/>
    </source>
</evidence>
<feature type="transmembrane region" description="Helical" evidence="7">
    <location>
        <begin position="129"/>
        <end position="152"/>
    </location>
</feature>
<protein>
    <submittedName>
        <fullName evidence="9">DedA family protein</fullName>
    </submittedName>
</protein>
<feature type="transmembrane region" description="Helical" evidence="7">
    <location>
        <begin position="164"/>
        <end position="182"/>
    </location>
</feature>
<reference evidence="9 10" key="1">
    <citation type="submission" date="2019-05" db="EMBL/GenBank/DDBJ databases">
        <title>Nakamurella sp. N5BH11, whole genome shotgun sequence.</title>
        <authorList>
            <person name="Tuo L."/>
        </authorList>
    </citation>
    <scope>NUCLEOTIDE SEQUENCE [LARGE SCALE GENOMIC DNA]</scope>
    <source>
        <strain evidence="9 10">N5BH11</strain>
    </source>
</reference>
<evidence type="ECO:0000256" key="5">
    <source>
        <dbReference type="ARBA" id="ARBA00022989"/>
    </source>
</evidence>
<keyword evidence="5 7" id="KW-1133">Transmembrane helix</keyword>
<dbReference type="InterPro" id="IPR051311">
    <property type="entry name" value="DedA_domain"/>
</dbReference>
<accession>A0A4U6QN23</accession>
<dbReference type="OrthoDB" id="9813426at2"/>
<dbReference type="Pfam" id="PF09335">
    <property type="entry name" value="VTT_dom"/>
    <property type="match status" value="1"/>
</dbReference>
<evidence type="ECO:0000259" key="8">
    <source>
        <dbReference type="Pfam" id="PF09335"/>
    </source>
</evidence>
<keyword evidence="3" id="KW-1003">Cell membrane</keyword>
<dbReference type="InterPro" id="IPR032816">
    <property type="entry name" value="VTT_dom"/>
</dbReference>
<dbReference type="EMBL" id="SZZH01000001">
    <property type="protein sequence ID" value="TKV62107.1"/>
    <property type="molecule type" value="Genomic_DNA"/>
</dbReference>
<keyword evidence="6 7" id="KW-0472">Membrane</keyword>
<dbReference type="PANTHER" id="PTHR42709">
    <property type="entry name" value="ALKALINE PHOSPHATASE LIKE PROTEIN"/>
    <property type="match status" value="1"/>
</dbReference>
<evidence type="ECO:0000313" key="9">
    <source>
        <dbReference type="EMBL" id="TKV62107.1"/>
    </source>
</evidence>
<comment type="subcellular location">
    <subcellularLocation>
        <location evidence="1">Cell membrane</location>
        <topology evidence="1">Multi-pass membrane protein</topology>
    </subcellularLocation>
</comment>
<evidence type="ECO:0000256" key="4">
    <source>
        <dbReference type="ARBA" id="ARBA00022692"/>
    </source>
</evidence>
<keyword evidence="4 7" id="KW-0812">Transmembrane</keyword>
<dbReference type="Proteomes" id="UP000306985">
    <property type="component" value="Unassembled WGS sequence"/>
</dbReference>
<evidence type="ECO:0000256" key="6">
    <source>
        <dbReference type="ARBA" id="ARBA00023136"/>
    </source>
</evidence>
<evidence type="ECO:0000256" key="1">
    <source>
        <dbReference type="ARBA" id="ARBA00004651"/>
    </source>
</evidence>
<evidence type="ECO:0000256" key="3">
    <source>
        <dbReference type="ARBA" id="ARBA00022475"/>
    </source>
</evidence>